<dbReference type="EMBL" id="CP021744">
    <property type="protein sequence ID" value="ARZ69022.1"/>
    <property type="molecule type" value="Genomic_DNA"/>
</dbReference>
<gene>
    <name evidence="2" type="ORF">SMD11_3386</name>
</gene>
<proteinExistence type="predicted"/>
<protein>
    <submittedName>
        <fullName evidence="2">Uncharacterized protein</fullName>
    </submittedName>
</protein>
<reference evidence="2 3" key="1">
    <citation type="submission" date="2017-06" db="EMBL/GenBank/DDBJ databases">
        <title>Streptomyces albireticuli Genome sequencing and assembly.</title>
        <authorList>
            <person name="Wang Y."/>
            <person name="Du B."/>
            <person name="Ding Y."/>
            <person name="Liu H."/>
            <person name="Hou Q."/>
            <person name="Liu K."/>
            <person name="Yao L."/>
            <person name="Wang C."/>
        </authorList>
    </citation>
    <scope>NUCLEOTIDE SEQUENCE [LARGE SCALE GENOMIC DNA]</scope>
    <source>
        <strain evidence="2 3">MDJK11</strain>
    </source>
</reference>
<sequence length="103" mass="10603">MGAVGRTEAVKGRAAGPAENRGGTWSRDNWPKSGRAGPTGRGSYGTVAAYVSVTYGTVAYGSVNVRPGLRGHDRGRRGPACRAGVPVEDDCEGWDGGGIRAAR</sequence>
<dbReference type="AlphaFoldDB" id="A0A1Z2L3Y7"/>
<evidence type="ECO:0000313" key="2">
    <source>
        <dbReference type="EMBL" id="ARZ69022.1"/>
    </source>
</evidence>
<organism evidence="2 3">
    <name type="scientific">Streptomyces albireticuli</name>
    <dbReference type="NCBI Taxonomy" id="1940"/>
    <lineage>
        <taxon>Bacteria</taxon>
        <taxon>Bacillati</taxon>
        <taxon>Actinomycetota</taxon>
        <taxon>Actinomycetes</taxon>
        <taxon>Kitasatosporales</taxon>
        <taxon>Streptomycetaceae</taxon>
        <taxon>Streptomyces</taxon>
    </lineage>
</organism>
<evidence type="ECO:0000313" key="3">
    <source>
        <dbReference type="Proteomes" id="UP000195755"/>
    </source>
</evidence>
<evidence type="ECO:0000256" key="1">
    <source>
        <dbReference type="SAM" id="MobiDB-lite"/>
    </source>
</evidence>
<feature type="region of interest" description="Disordered" evidence="1">
    <location>
        <begin position="1"/>
        <end position="44"/>
    </location>
</feature>
<name>A0A1Z2L3Y7_9ACTN</name>
<accession>A0A1Z2L3Y7</accession>
<dbReference type="RefSeq" id="WP_087927207.1">
    <property type="nucleotide sequence ID" value="NZ_CP021744.1"/>
</dbReference>
<dbReference type="Proteomes" id="UP000195755">
    <property type="component" value="Chromosome"/>
</dbReference>
<dbReference type="KEGG" id="salj:SMD11_3386"/>